<keyword evidence="7" id="KW-0969">Cilium</keyword>
<evidence type="ECO:0000256" key="5">
    <source>
        <dbReference type="RuleBase" id="RU362076"/>
    </source>
</evidence>
<dbReference type="InterPro" id="IPR025965">
    <property type="entry name" value="FlgD/Vpr_Ig-like"/>
</dbReference>
<organism evidence="7 8">
    <name type="scientific">Phenylobacterium montanum</name>
    <dbReference type="NCBI Taxonomy" id="2823693"/>
    <lineage>
        <taxon>Bacteria</taxon>
        <taxon>Pseudomonadati</taxon>
        <taxon>Pseudomonadota</taxon>
        <taxon>Alphaproteobacteria</taxon>
        <taxon>Caulobacterales</taxon>
        <taxon>Caulobacteraceae</taxon>
        <taxon>Phenylobacterium</taxon>
    </lineage>
</organism>
<feature type="domain" description="FlgD/Vpr Ig-like" evidence="6">
    <location>
        <begin position="112"/>
        <end position="182"/>
    </location>
</feature>
<evidence type="ECO:0000256" key="1">
    <source>
        <dbReference type="ARBA" id="ARBA00010577"/>
    </source>
</evidence>
<evidence type="ECO:0000313" key="7">
    <source>
        <dbReference type="EMBL" id="QUD90033.1"/>
    </source>
</evidence>
<dbReference type="KEGG" id="caul:KCG34_09295"/>
<keyword evidence="8" id="KW-1185">Reference proteome</keyword>
<dbReference type="GO" id="GO:0044781">
    <property type="term" value="P:bacterial-type flagellum organization"/>
    <property type="evidence" value="ECO:0007669"/>
    <property type="project" value="UniProtKB-UniRule"/>
</dbReference>
<keyword evidence="7" id="KW-0282">Flagellum</keyword>
<evidence type="ECO:0000313" key="8">
    <source>
        <dbReference type="Proteomes" id="UP000676409"/>
    </source>
</evidence>
<sequence>MTTAINNSAAATTQGAANNADINSGLNSLASNYQTFLTLLTTQLKNQDPLSPLDTNQFTQQLTQMTGVEQQLLSNQLLQQLVTANQSSGLSDAVGLIGKTATASSGSGTLTSGQVSWPYTLSSPAASGTVSVLNSGGTVVWTGPLSALNAGANTFTWNGKDTNGTQEANGSTFTIKITATDTSGQPVKVTGGLSGQVTAAQQVNGVTMVTINGVQVPLSTVTGVSNTTTGS</sequence>
<comment type="function">
    <text evidence="4 5">Required for flagellar hook formation. May act as a scaffolding protein.</text>
</comment>
<dbReference type="Pfam" id="PF13860">
    <property type="entry name" value="FlgD_ig"/>
    <property type="match status" value="1"/>
</dbReference>
<evidence type="ECO:0000256" key="4">
    <source>
        <dbReference type="ARBA" id="ARBA00024746"/>
    </source>
</evidence>
<dbReference type="InterPro" id="IPR005648">
    <property type="entry name" value="FlgD"/>
</dbReference>
<accession>A0A975IWM3</accession>
<evidence type="ECO:0000256" key="2">
    <source>
        <dbReference type="ARBA" id="ARBA00016013"/>
    </source>
</evidence>
<proteinExistence type="inferred from homology"/>
<dbReference type="AlphaFoldDB" id="A0A975IWM3"/>
<dbReference type="RefSeq" id="WP_211940084.1">
    <property type="nucleotide sequence ID" value="NZ_CP073078.1"/>
</dbReference>
<keyword evidence="7" id="KW-0966">Cell projection</keyword>
<evidence type="ECO:0000259" key="6">
    <source>
        <dbReference type="Pfam" id="PF13860"/>
    </source>
</evidence>
<dbReference type="Gene3D" id="2.30.30.910">
    <property type="match status" value="1"/>
</dbReference>
<reference evidence="7" key="1">
    <citation type="submission" date="2021-04" db="EMBL/GenBank/DDBJ databases">
        <title>The complete genome sequence of Caulobacter sp. S6.</title>
        <authorList>
            <person name="Tang Y."/>
            <person name="Ouyang W."/>
            <person name="Liu Q."/>
            <person name="Huang B."/>
            <person name="Guo Z."/>
            <person name="Lei P."/>
        </authorList>
    </citation>
    <scope>NUCLEOTIDE SEQUENCE</scope>
    <source>
        <strain evidence="7">S6</strain>
    </source>
</reference>
<dbReference type="Proteomes" id="UP000676409">
    <property type="component" value="Chromosome"/>
</dbReference>
<keyword evidence="3 5" id="KW-1005">Bacterial flagellum biogenesis</keyword>
<gene>
    <name evidence="7" type="ORF">KCG34_09295</name>
</gene>
<dbReference type="EMBL" id="CP073078">
    <property type="protein sequence ID" value="QUD90033.1"/>
    <property type="molecule type" value="Genomic_DNA"/>
</dbReference>
<dbReference type="Pfam" id="PF03963">
    <property type="entry name" value="FlgD"/>
    <property type="match status" value="1"/>
</dbReference>
<comment type="similarity">
    <text evidence="1 5">Belongs to the FlgD family.</text>
</comment>
<protein>
    <recommendedName>
        <fullName evidence="2 5">Basal-body rod modification protein FlgD</fullName>
    </recommendedName>
</protein>
<evidence type="ECO:0000256" key="3">
    <source>
        <dbReference type="ARBA" id="ARBA00022795"/>
    </source>
</evidence>
<dbReference type="Gene3D" id="2.60.40.4070">
    <property type="match status" value="1"/>
</dbReference>
<name>A0A975IWM3_9CAUL</name>